<dbReference type="Proteomes" id="UP000237749">
    <property type="component" value="Unassembled WGS sequence"/>
</dbReference>
<comment type="caution">
    <text evidence="2">The sequence shown here is derived from an EMBL/GenBank/DDBJ whole genome shotgun (WGS) entry which is preliminary data.</text>
</comment>
<accession>A0A2S6HU75</accession>
<dbReference type="RefSeq" id="WP_104436471.1">
    <property type="nucleotide sequence ID" value="NZ_PTJA01000004.1"/>
</dbReference>
<organism evidence="2 3">
    <name type="scientific">Lacrimispora xylanisolvens</name>
    <dbReference type="NCBI Taxonomy" id="384636"/>
    <lineage>
        <taxon>Bacteria</taxon>
        <taxon>Bacillati</taxon>
        <taxon>Bacillota</taxon>
        <taxon>Clostridia</taxon>
        <taxon>Lachnospirales</taxon>
        <taxon>Lachnospiraceae</taxon>
        <taxon>Lacrimispora</taxon>
    </lineage>
</organism>
<protein>
    <recommendedName>
        <fullName evidence="4">Lipoprotein</fullName>
    </recommendedName>
</protein>
<feature type="compositionally biased region" description="Polar residues" evidence="1">
    <location>
        <begin position="35"/>
        <end position="51"/>
    </location>
</feature>
<dbReference type="AlphaFoldDB" id="A0A2S6HU75"/>
<proteinExistence type="predicted"/>
<evidence type="ECO:0008006" key="4">
    <source>
        <dbReference type="Google" id="ProtNLM"/>
    </source>
</evidence>
<keyword evidence="3" id="KW-1185">Reference proteome</keyword>
<dbReference type="EMBL" id="PTJA01000004">
    <property type="protein sequence ID" value="PPK81377.1"/>
    <property type="molecule type" value="Genomic_DNA"/>
</dbReference>
<evidence type="ECO:0000256" key="1">
    <source>
        <dbReference type="SAM" id="MobiDB-lite"/>
    </source>
</evidence>
<evidence type="ECO:0000313" key="2">
    <source>
        <dbReference type="EMBL" id="PPK81377.1"/>
    </source>
</evidence>
<evidence type="ECO:0000313" key="3">
    <source>
        <dbReference type="Proteomes" id="UP000237749"/>
    </source>
</evidence>
<sequence>MNKKALQVKMSLFTGIITTALLVGCQDVKPAEKIPSQSNDPKVVSETQQGNDPFAETEVQKDNTDDGYKILYGEWLVEKKIGESYRLDIQDVSDVIGKTFVFSKRRVIFCYHNEDTEIENPNYKITIIPLDEQTTYFPYMPRLSELGIIGSYVTIFSVRGYDVFFILKDDKSVIMFYKDAYLELRRIEHIEGYDAFYHAL</sequence>
<name>A0A2S6HU75_9FIRM</name>
<dbReference type="PROSITE" id="PS51257">
    <property type="entry name" value="PROKAR_LIPOPROTEIN"/>
    <property type="match status" value="1"/>
</dbReference>
<gene>
    <name evidence="2" type="ORF">BXY41_104179</name>
</gene>
<feature type="region of interest" description="Disordered" evidence="1">
    <location>
        <begin position="32"/>
        <end position="59"/>
    </location>
</feature>
<reference evidence="2 3" key="1">
    <citation type="submission" date="2018-02" db="EMBL/GenBank/DDBJ databases">
        <title>Genomic Encyclopedia of Archaeal and Bacterial Type Strains, Phase II (KMG-II): from individual species to whole genera.</title>
        <authorList>
            <person name="Goeker M."/>
        </authorList>
    </citation>
    <scope>NUCLEOTIDE SEQUENCE [LARGE SCALE GENOMIC DNA]</scope>
    <source>
        <strain evidence="2 3">DSM 3808</strain>
    </source>
</reference>